<proteinExistence type="predicted"/>
<reference evidence="4" key="1">
    <citation type="submission" date="2015-09" db="EMBL/GenBank/DDBJ databases">
        <authorList>
            <person name="Rodrigo-Torres Lidia"/>
            <person name="Arahal R.David."/>
        </authorList>
    </citation>
    <scope>NUCLEOTIDE SEQUENCE [LARGE SCALE GENOMIC DNA]</scope>
    <source>
        <strain evidence="4">CECT 7735</strain>
    </source>
</reference>
<gene>
    <name evidence="3" type="ORF">PH7735_01928</name>
</gene>
<evidence type="ECO:0000313" key="4">
    <source>
        <dbReference type="Proteomes" id="UP000051870"/>
    </source>
</evidence>
<sequence length="487" mass="49910">MFRGLISGVFWGAIIVAIVVGLASLLAPLPATVTLQTDATEPVAGTESSEGAAMGTGSQADETVPEADLPEVSASADGDQPPLADTESAPQPQISTPGTGMVAPDTGASSSEMSSDAMSDPVLPETQAQVPSAPVGADELSITTNPAQPMAPAVPETEGAFSSSADGVTDEEGMEAPQSDSEALLTEEGAFETPDPAPEQDVTPSAEGGEAEMQQAEASADGESMLKPAGNLEETFPQLESSRLPTVSDEGEGADAVEEMAKTRPFDVNAEPFEADPGKPVMSIVLIDDGTANIDVQALGSFPYPLSFAVNTLAPDVADRVAQYRGMGFEVLAMIDLPAGAAAGDVEVALDAHLSAIPEAVGVLEGVADGLQGSKVVSDQTRAVLLGSGHGLVMFPKGLNTAQKLASRDGVPAATVFRDFDGKGQNATVIRRFLDQAAFKAGQEGGVIMVGRVRDETVSALLLWGLQDRANTVSLAPVSTLLRQKEL</sequence>
<dbReference type="EMBL" id="CYTW01000001">
    <property type="protein sequence ID" value="CUJ95909.1"/>
    <property type="molecule type" value="Genomic_DNA"/>
</dbReference>
<accession>A0A0P1I804</accession>
<dbReference type="GO" id="GO:0005975">
    <property type="term" value="P:carbohydrate metabolic process"/>
    <property type="evidence" value="ECO:0007669"/>
    <property type="project" value="InterPro"/>
</dbReference>
<keyword evidence="2" id="KW-1133">Transmembrane helix</keyword>
<organism evidence="3 4">
    <name type="scientific">Shimia thalassica</name>
    <dbReference type="NCBI Taxonomy" id="1715693"/>
    <lineage>
        <taxon>Bacteria</taxon>
        <taxon>Pseudomonadati</taxon>
        <taxon>Pseudomonadota</taxon>
        <taxon>Alphaproteobacteria</taxon>
        <taxon>Rhodobacterales</taxon>
        <taxon>Roseobacteraceae</taxon>
    </lineage>
</organism>
<keyword evidence="2" id="KW-0812">Transmembrane</keyword>
<dbReference type="InterPro" id="IPR006837">
    <property type="entry name" value="Divergent_DAC"/>
</dbReference>
<evidence type="ECO:0000256" key="1">
    <source>
        <dbReference type="SAM" id="MobiDB-lite"/>
    </source>
</evidence>
<dbReference type="CDD" id="cd10936">
    <property type="entry name" value="CE4_DAC2"/>
    <property type="match status" value="1"/>
</dbReference>
<dbReference type="Gene3D" id="3.20.20.370">
    <property type="entry name" value="Glycoside hydrolase/deacetylase"/>
    <property type="match status" value="1"/>
</dbReference>
<dbReference type="Pfam" id="PF04748">
    <property type="entry name" value="Polysacc_deac_2"/>
    <property type="match status" value="1"/>
</dbReference>
<dbReference type="RefSeq" id="WP_058310999.1">
    <property type="nucleotide sequence ID" value="NZ_CYTW01000001.1"/>
</dbReference>
<dbReference type="STRING" id="1715693.PH7735_01928"/>
<keyword evidence="4" id="KW-1185">Reference proteome</keyword>
<dbReference type="Proteomes" id="UP000051870">
    <property type="component" value="Unassembled WGS sequence"/>
</dbReference>
<feature type="region of interest" description="Disordered" evidence="1">
    <location>
        <begin position="39"/>
        <end position="222"/>
    </location>
</feature>
<name>A0A0P1I804_9RHOB</name>
<evidence type="ECO:0000256" key="2">
    <source>
        <dbReference type="SAM" id="Phobius"/>
    </source>
</evidence>
<evidence type="ECO:0000313" key="3">
    <source>
        <dbReference type="EMBL" id="CUJ95909.1"/>
    </source>
</evidence>
<feature type="transmembrane region" description="Helical" evidence="2">
    <location>
        <begin position="9"/>
        <end position="29"/>
    </location>
</feature>
<dbReference type="InterPro" id="IPR011330">
    <property type="entry name" value="Glyco_hydro/deAcase_b/a-brl"/>
</dbReference>
<dbReference type="AlphaFoldDB" id="A0A0P1I804"/>
<dbReference type="SUPFAM" id="SSF88713">
    <property type="entry name" value="Glycoside hydrolase/deacetylase"/>
    <property type="match status" value="1"/>
</dbReference>
<feature type="compositionally biased region" description="Polar residues" evidence="1">
    <location>
        <begin position="88"/>
        <end position="98"/>
    </location>
</feature>
<feature type="compositionally biased region" description="Low complexity" evidence="1">
    <location>
        <begin position="108"/>
        <end position="120"/>
    </location>
</feature>
<feature type="compositionally biased region" description="Low complexity" evidence="1">
    <location>
        <begin position="205"/>
        <end position="219"/>
    </location>
</feature>
<keyword evidence="2" id="KW-0472">Membrane</keyword>
<protein>
    <submittedName>
        <fullName evidence="3">Divergent polysaccharide deacetylase</fullName>
    </submittedName>
</protein>
<dbReference type="GeneID" id="83880963"/>